<evidence type="ECO:0000256" key="20">
    <source>
        <dbReference type="HAMAP-Rule" id="MF_00037"/>
    </source>
</evidence>
<proteinExistence type="inferred from homology"/>
<comment type="cofactor">
    <cofactor evidence="1 20">
        <name>FAD</name>
        <dbReference type="ChEBI" id="CHEBI:57692"/>
    </cofactor>
</comment>
<comment type="caution">
    <text evidence="22">The sequence shown here is derived from an EMBL/GenBank/DDBJ whole genome shotgun (WGS) entry which is preliminary data.</text>
</comment>
<dbReference type="OrthoDB" id="9804753at2"/>
<comment type="catalytic activity">
    <reaction evidence="19 20">
        <text>UDP-N-acetyl-alpha-D-muramate + NADP(+) = UDP-N-acetyl-3-O-(1-carboxyvinyl)-alpha-D-glucosamine + NADPH + H(+)</text>
        <dbReference type="Rhea" id="RHEA:12248"/>
        <dbReference type="ChEBI" id="CHEBI:15378"/>
        <dbReference type="ChEBI" id="CHEBI:57783"/>
        <dbReference type="ChEBI" id="CHEBI:58349"/>
        <dbReference type="ChEBI" id="CHEBI:68483"/>
        <dbReference type="ChEBI" id="CHEBI:70757"/>
        <dbReference type="EC" id="1.3.1.98"/>
    </reaction>
</comment>
<evidence type="ECO:0000259" key="21">
    <source>
        <dbReference type="PROSITE" id="PS51387"/>
    </source>
</evidence>
<evidence type="ECO:0000256" key="1">
    <source>
        <dbReference type="ARBA" id="ARBA00001974"/>
    </source>
</evidence>
<reference evidence="22 23" key="1">
    <citation type="submission" date="2014-05" db="EMBL/GenBank/DDBJ databases">
        <title>ATOL: Assembling a taxonomically balanced genome-scale reconstruction of the evolutionary history of the Enterobacteriaceae.</title>
        <authorList>
            <person name="Plunkett G.III."/>
            <person name="Neeno-Eckwall E.C."/>
            <person name="Glasner J.D."/>
            <person name="Perna N.T."/>
        </authorList>
    </citation>
    <scope>NUCLEOTIDE SEQUENCE [LARGE SCALE GENOMIC DNA]</scope>
    <source>
        <strain evidence="22 23">ATCC 33301</strain>
    </source>
</reference>
<keyword evidence="9 20" id="KW-0132">Cell division</keyword>
<dbReference type="SUPFAM" id="SSF56176">
    <property type="entry name" value="FAD-binding/transporter-associated domain-like"/>
    <property type="match status" value="1"/>
</dbReference>
<dbReference type="EMBL" id="JMPR01000006">
    <property type="protein sequence ID" value="KFD22426.1"/>
    <property type="molecule type" value="Genomic_DNA"/>
</dbReference>
<evidence type="ECO:0000256" key="3">
    <source>
        <dbReference type="ARBA" id="ARBA00004496"/>
    </source>
</evidence>
<keyword evidence="12 20" id="KW-0521">NADP</keyword>
<accession>A0A085JPN0</accession>
<feature type="active site" description="Proton donor" evidence="20">
    <location>
        <position position="232"/>
    </location>
</feature>
<dbReference type="GO" id="GO:0008762">
    <property type="term" value="F:UDP-N-acetylmuramate dehydrogenase activity"/>
    <property type="evidence" value="ECO:0007669"/>
    <property type="project" value="UniProtKB-UniRule"/>
</dbReference>
<dbReference type="GO" id="GO:0051301">
    <property type="term" value="P:cell division"/>
    <property type="evidence" value="ECO:0007669"/>
    <property type="project" value="UniProtKB-KW"/>
</dbReference>
<dbReference type="HAMAP" id="MF_00037">
    <property type="entry name" value="MurB"/>
    <property type="match status" value="1"/>
</dbReference>
<evidence type="ECO:0000256" key="19">
    <source>
        <dbReference type="ARBA" id="ARBA00048914"/>
    </source>
</evidence>
<dbReference type="GO" id="GO:0009252">
    <property type="term" value="P:peptidoglycan biosynthetic process"/>
    <property type="evidence" value="ECO:0007669"/>
    <property type="project" value="UniProtKB-UniRule"/>
</dbReference>
<dbReference type="Gene3D" id="3.90.78.10">
    <property type="entry name" value="UDP-N-acetylenolpyruvoylglucosamine reductase, C-terminal domain"/>
    <property type="match status" value="1"/>
</dbReference>
<dbReference type="Gene3D" id="3.30.465.10">
    <property type="match status" value="1"/>
</dbReference>
<dbReference type="GO" id="GO:0071555">
    <property type="term" value="P:cell wall organization"/>
    <property type="evidence" value="ECO:0007669"/>
    <property type="project" value="UniProtKB-KW"/>
</dbReference>
<dbReference type="GO" id="GO:0008360">
    <property type="term" value="P:regulation of cell shape"/>
    <property type="evidence" value="ECO:0007669"/>
    <property type="project" value="UniProtKB-KW"/>
</dbReference>
<keyword evidence="11 20" id="KW-0274">FAD</keyword>
<keyword evidence="16 20" id="KW-0131">Cell cycle</keyword>
<evidence type="ECO:0000256" key="18">
    <source>
        <dbReference type="ARBA" id="ARBA00031026"/>
    </source>
</evidence>
<protein>
    <recommendedName>
        <fullName evidence="7 20">UDP-N-acetylenolpyruvoylglucosamine reductase</fullName>
        <ecNumber evidence="6 20">1.3.1.98</ecNumber>
    </recommendedName>
    <alternativeName>
        <fullName evidence="18 20">UDP-N-acetylmuramate dehydrogenase</fullName>
    </alternativeName>
</protein>
<keyword evidence="15 20" id="KW-0560">Oxidoreductase</keyword>
<feature type="domain" description="FAD-binding PCMH-type" evidence="21">
    <location>
        <begin position="16"/>
        <end position="186"/>
    </location>
</feature>
<gene>
    <name evidence="20 22" type="primary">murB</name>
    <name evidence="22" type="ORF">GTPT_0338</name>
</gene>
<evidence type="ECO:0000256" key="7">
    <source>
        <dbReference type="ARBA" id="ARBA00015188"/>
    </source>
</evidence>
<dbReference type="AlphaFoldDB" id="A0A085JPN0"/>
<keyword evidence="17 20" id="KW-0961">Cell wall biogenesis/degradation</keyword>
<evidence type="ECO:0000313" key="23">
    <source>
        <dbReference type="Proteomes" id="UP000028602"/>
    </source>
</evidence>
<comment type="pathway">
    <text evidence="4 20">Cell wall biogenesis; peptidoglycan biosynthesis.</text>
</comment>
<organism evidence="22 23">
    <name type="scientific">Tatumella ptyseos ATCC 33301</name>
    <dbReference type="NCBI Taxonomy" id="1005995"/>
    <lineage>
        <taxon>Bacteria</taxon>
        <taxon>Pseudomonadati</taxon>
        <taxon>Pseudomonadota</taxon>
        <taxon>Gammaproteobacteria</taxon>
        <taxon>Enterobacterales</taxon>
        <taxon>Erwiniaceae</taxon>
        <taxon>Tatumella</taxon>
    </lineage>
</organism>
<evidence type="ECO:0000256" key="17">
    <source>
        <dbReference type="ARBA" id="ARBA00023316"/>
    </source>
</evidence>
<evidence type="ECO:0000256" key="15">
    <source>
        <dbReference type="ARBA" id="ARBA00023002"/>
    </source>
</evidence>
<name>A0A085JPN0_9GAMM</name>
<dbReference type="RefSeq" id="WP_025901703.1">
    <property type="nucleotide sequence ID" value="NZ_ATMJ01000058.1"/>
</dbReference>
<dbReference type="InterPro" id="IPR036635">
    <property type="entry name" value="MurB_C_sf"/>
</dbReference>
<evidence type="ECO:0000256" key="11">
    <source>
        <dbReference type="ARBA" id="ARBA00022827"/>
    </source>
</evidence>
<evidence type="ECO:0000256" key="5">
    <source>
        <dbReference type="ARBA" id="ARBA00010485"/>
    </source>
</evidence>
<evidence type="ECO:0000313" key="22">
    <source>
        <dbReference type="EMBL" id="KFD22426.1"/>
    </source>
</evidence>
<dbReference type="NCBIfam" id="TIGR00179">
    <property type="entry name" value="murB"/>
    <property type="match status" value="1"/>
</dbReference>
<dbReference type="Pfam" id="PF01565">
    <property type="entry name" value="FAD_binding_4"/>
    <property type="match status" value="1"/>
</dbReference>
<keyword evidence="8 20" id="KW-0963">Cytoplasm</keyword>
<dbReference type="InterPro" id="IPR006094">
    <property type="entry name" value="Oxid_FAD_bind_N"/>
</dbReference>
<dbReference type="eggNOG" id="COG0812">
    <property type="taxonomic scope" value="Bacteria"/>
</dbReference>
<dbReference type="InterPro" id="IPR016167">
    <property type="entry name" value="FAD-bd_PCMH_sub1"/>
</dbReference>
<keyword evidence="14 20" id="KW-0573">Peptidoglycan synthesis</keyword>
<dbReference type="Pfam" id="PF02873">
    <property type="entry name" value="MurB_C"/>
    <property type="match status" value="1"/>
</dbReference>
<comment type="function">
    <text evidence="2 20">Cell wall formation.</text>
</comment>
<comment type="subcellular location">
    <subcellularLocation>
        <location evidence="3 20">Cytoplasm</location>
    </subcellularLocation>
</comment>
<sequence length="345" mass="38058">MSNPTHSLKPFNTLGLDIHADEIIRAESSADLRKAWDYSRSVNKPFLLLGGGSNVLFLRDFRGVVAVNEIKGISLSEDEDSYLLHVGAGENWHQLVSWCLQHNIAGTENLALIPGVAGSAPIQNIGAYGVEFKDICDYVDVTELTTGREFRLEKAQCRFGYRDSIFKHELCQGYAVTAIGLRLSKQWKPVLTYGDLTRMDAATVTPRQVFDTVCEMRKSKLPDPNVQGNVGSFFKNPLITEELSHRLLATYPGLPRYPQADGTVKVAAGWLIDQCQLKGYKLGGAAVHSLQALVLINDNQATPQDIVGLAKHVRQCVGDKFNIWLEPEVRFIDSLGECDAVGVIS</sequence>
<evidence type="ECO:0000256" key="10">
    <source>
        <dbReference type="ARBA" id="ARBA00022630"/>
    </source>
</evidence>
<comment type="similarity">
    <text evidence="5 20">Belongs to the MurB family.</text>
</comment>
<feature type="active site" evidence="20">
    <location>
        <position position="162"/>
    </location>
</feature>
<keyword evidence="13 20" id="KW-0133">Cell shape</keyword>
<dbReference type="PANTHER" id="PTHR21071:SF4">
    <property type="entry name" value="UDP-N-ACETYLENOLPYRUVOYLGLUCOSAMINE REDUCTASE"/>
    <property type="match status" value="1"/>
</dbReference>
<dbReference type="InterPro" id="IPR011601">
    <property type="entry name" value="MurB_C"/>
</dbReference>
<evidence type="ECO:0000256" key="16">
    <source>
        <dbReference type="ARBA" id="ARBA00023306"/>
    </source>
</evidence>
<dbReference type="PROSITE" id="PS51387">
    <property type="entry name" value="FAD_PCMH"/>
    <property type="match status" value="1"/>
</dbReference>
<evidence type="ECO:0000256" key="9">
    <source>
        <dbReference type="ARBA" id="ARBA00022618"/>
    </source>
</evidence>
<evidence type="ECO:0000256" key="6">
    <source>
        <dbReference type="ARBA" id="ARBA00012518"/>
    </source>
</evidence>
<dbReference type="InterPro" id="IPR016169">
    <property type="entry name" value="FAD-bd_PCMH_sub2"/>
</dbReference>
<dbReference type="GO" id="GO:0071949">
    <property type="term" value="F:FAD binding"/>
    <property type="evidence" value="ECO:0007669"/>
    <property type="project" value="InterPro"/>
</dbReference>
<dbReference type="PANTHER" id="PTHR21071">
    <property type="entry name" value="UDP-N-ACETYLENOLPYRUVOYLGLUCOSAMINE REDUCTASE"/>
    <property type="match status" value="1"/>
</dbReference>
<dbReference type="InterPro" id="IPR003170">
    <property type="entry name" value="MurB"/>
</dbReference>
<evidence type="ECO:0000256" key="14">
    <source>
        <dbReference type="ARBA" id="ARBA00022984"/>
    </source>
</evidence>
<evidence type="ECO:0000256" key="4">
    <source>
        <dbReference type="ARBA" id="ARBA00004752"/>
    </source>
</evidence>
<dbReference type="EC" id="1.3.1.98" evidence="6 20"/>
<evidence type="ECO:0000256" key="12">
    <source>
        <dbReference type="ARBA" id="ARBA00022857"/>
    </source>
</evidence>
<keyword evidence="10 20" id="KW-0285">Flavoprotein</keyword>
<dbReference type="Gene3D" id="3.30.43.10">
    <property type="entry name" value="Uridine Diphospho-n-acetylenolpyruvylglucosamine Reductase, domain 2"/>
    <property type="match status" value="1"/>
</dbReference>
<dbReference type="UniPathway" id="UPA00219"/>
<dbReference type="NCBIfam" id="NF000755">
    <property type="entry name" value="PRK00046.1"/>
    <property type="match status" value="1"/>
</dbReference>
<dbReference type="Proteomes" id="UP000028602">
    <property type="component" value="Unassembled WGS sequence"/>
</dbReference>
<dbReference type="SUPFAM" id="SSF56194">
    <property type="entry name" value="Uridine diphospho-N-Acetylenolpyruvylglucosamine reductase, MurB, C-terminal domain"/>
    <property type="match status" value="1"/>
</dbReference>
<dbReference type="InterPro" id="IPR036318">
    <property type="entry name" value="FAD-bd_PCMH-like_sf"/>
</dbReference>
<evidence type="ECO:0000256" key="8">
    <source>
        <dbReference type="ARBA" id="ARBA00022490"/>
    </source>
</evidence>
<keyword evidence="23" id="KW-1185">Reference proteome</keyword>
<dbReference type="InterPro" id="IPR016166">
    <property type="entry name" value="FAD-bd_PCMH"/>
</dbReference>
<feature type="active site" evidence="20">
    <location>
        <position position="328"/>
    </location>
</feature>
<evidence type="ECO:0000256" key="2">
    <source>
        <dbReference type="ARBA" id="ARBA00003921"/>
    </source>
</evidence>
<dbReference type="GO" id="GO:0005829">
    <property type="term" value="C:cytosol"/>
    <property type="evidence" value="ECO:0007669"/>
    <property type="project" value="TreeGrafter"/>
</dbReference>
<evidence type="ECO:0000256" key="13">
    <source>
        <dbReference type="ARBA" id="ARBA00022960"/>
    </source>
</evidence>